<evidence type="ECO:0000256" key="7">
    <source>
        <dbReference type="ARBA" id="ARBA00022840"/>
    </source>
</evidence>
<comment type="subcellular location">
    <subcellularLocation>
        <location evidence="1">Endomembrane system</location>
        <topology evidence="1">Multi-pass membrane protein</topology>
    </subcellularLocation>
</comment>
<dbReference type="InterPro" id="IPR027417">
    <property type="entry name" value="P-loop_NTPase"/>
</dbReference>
<keyword evidence="6" id="KW-0547">Nucleotide-binding</keyword>
<evidence type="ECO:0000256" key="2">
    <source>
        <dbReference type="ARBA" id="ARBA00009726"/>
    </source>
</evidence>
<feature type="compositionally biased region" description="Acidic residues" evidence="10">
    <location>
        <begin position="689"/>
        <end position="700"/>
    </location>
</feature>
<dbReference type="PANTHER" id="PTHR24223:SF415">
    <property type="entry name" value="FI20190P1"/>
    <property type="match status" value="1"/>
</dbReference>
<dbReference type="WBParaSite" id="scaffold10319_cov190.g14699">
    <property type="protein sequence ID" value="scaffold10319_cov190.g14699"/>
    <property type="gene ID" value="scaffold10319_cov190.g14699"/>
</dbReference>
<dbReference type="Pfam" id="PF00005">
    <property type="entry name" value="ABC_tran"/>
    <property type="match status" value="2"/>
</dbReference>
<keyword evidence="9 11" id="KW-0472">Membrane</keyword>
<dbReference type="FunFam" id="1.20.1560.10:FF:000013">
    <property type="entry name" value="ABC transporter C family member 2"/>
    <property type="match status" value="1"/>
</dbReference>
<dbReference type="Gene3D" id="1.20.1560.10">
    <property type="entry name" value="ABC transporter type 1, transmembrane domain"/>
    <property type="match status" value="2"/>
</dbReference>
<feature type="transmembrane region" description="Helical" evidence="11">
    <location>
        <begin position="70"/>
        <end position="92"/>
    </location>
</feature>
<feature type="transmembrane region" description="Helical" evidence="11">
    <location>
        <begin position="891"/>
        <end position="924"/>
    </location>
</feature>
<feature type="domain" description="ABC transporter" evidence="12">
    <location>
        <begin position="468"/>
        <end position="713"/>
    </location>
</feature>
<dbReference type="FunFam" id="3.40.50.300:FF:000997">
    <property type="entry name" value="Multidrug resistance-associated protein 1"/>
    <property type="match status" value="1"/>
</dbReference>
<dbReference type="FunFam" id="3.40.50.300:FF:000074">
    <property type="entry name" value="Multidrug resistance-associated protein 5 isoform 1"/>
    <property type="match status" value="1"/>
</dbReference>
<dbReference type="Gene3D" id="3.40.50.300">
    <property type="entry name" value="P-loop containing nucleotide triphosphate hydrolases"/>
    <property type="match status" value="2"/>
</dbReference>
<proteinExistence type="inferred from homology"/>
<feature type="transmembrane region" description="Helical" evidence="11">
    <location>
        <begin position="35"/>
        <end position="58"/>
    </location>
</feature>
<dbReference type="GO" id="GO:0005524">
    <property type="term" value="F:ATP binding"/>
    <property type="evidence" value="ECO:0007669"/>
    <property type="project" value="UniProtKB-KW"/>
</dbReference>
<sequence length="1327" mass="149450">MSLTSDNSFNNEYDYSDDIYEESMWSTTSFCADPLLVLIAVLAGSRLFLFAIASYELLWQNKPIPLVELFYPLTHLITLLSTCIAKLVWWPLCLFQFILNCFSTIPTGHSNRSPEEKVSFLNNQLFIWFDPLVKIGHKRPIVEKDIFRLLPEMGAKRLFRRWCKERAKQQIGKSGGGEWEIIGAMIAKLFSDLLQITTPLLLGQLISFTEDISLPNWWGFLLAGGLFLASEMRSLLQNNYFNMMNSVGCKVQSVLTSAVYAKVNLMAIDVDRFYQVIPLLQQIWSSPLQVVLSLFVLYQVMGWSVIGGVLFMIALIPCNLCVVRRTKIWQVLTGIRAVKLYAWEVPMKQVIDEIREHEVRLIRKAALLRTCSDVSIITFALYIFSDPVHNILTPEVAFVSLTLFSQLRIPMMVLAELIGQLVQTAVSNRRLKHFLVAGEIDPEAVERDLDPQYERAIDVEFASFDWKTKTKKLVKTHSHLPPGHQHLIRGSTTNICIPYSLNNLELHLRRGLLVAVVGRVGAGKTSLLHALLGEMNKVYGFVGLRGRVAYVPQQPWVLNRTVRENILFSNLDDGEKPNEELYARVVDACALKSDFTVLPEGDQTEIGERGINLSGGQKARVNLARALYHQADIYLLDDVLSAVDAIVGRHLFDLAIGPESLTKGSTRVLVTHSLAYLAETDWIVVMEEEQPENNESDSDDSSTWKGEETPSSPLPRYTDDVTDDNLAMSLMSVHSAGSFTNTLRRRTQSSRSSLKKSRISINERKTTKTIVENKVGGKLIEKEEAEAGRVSPSIYLAYFAAMRWPIFIGFIFFLFSQFVLNIVQILSLGLSNILQIIGAVSASIRLHGPLLDRVLHAPISFFDTTPLGRILNRFGKEFDVVDLRLASTFRMLGFSLLMVLQVFILISLSMPIFIVLIVPTHYFIPTSRQLQRLTSVTRSPLYNLFAETINGTTSIRAYGVVQTFFNHFCSKLDIQIGCRYFSLIANRWLSVRLELIGNLLILFCSVMAVFSRDWGTATAGLIGLAISKSLDITVILGFLVRNINDAEMSIVSVERILEYRDCPQEASWKSSKGREPPADWPSRGAVHFQKYSCRYRPELDLSLRGITAEIKPGEKVGIVGRTGAGKTSFALALFRIIEAAEGRILIDGVNIAKVGLQELRSRITIIPQDPVLFSGTLRFNLDPFNVYKDHELWTALEQVHLKQFVEAQPKKLFYEIAESGENISVGQRQLLCMARAILRRSPLIVLDEATASIDSQTDELIQRAIRTEFSRSTILTIAHRISTVMDYDRITVLSAGKLVEFDTPEKLAAEKTSHFHALVKNSSNIEK</sequence>
<dbReference type="InterPro" id="IPR017871">
    <property type="entry name" value="ABC_transporter-like_CS"/>
</dbReference>
<dbReference type="CDD" id="cd18603">
    <property type="entry name" value="ABC_6TM_MRP1_2_3_6_D2_like"/>
    <property type="match status" value="1"/>
</dbReference>
<dbReference type="InterPro" id="IPR036640">
    <property type="entry name" value="ABC1_TM_sf"/>
</dbReference>
<dbReference type="CDD" id="cd03250">
    <property type="entry name" value="ABCC_MRP_domain1"/>
    <property type="match status" value="1"/>
</dbReference>
<evidence type="ECO:0000256" key="4">
    <source>
        <dbReference type="ARBA" id="ARBA00022692"/>
    </source>
</evidence>
<dbReference type="Proteomes" id="UP000887561">
    <property type="component" value="Unplaced"/>
</dbReference>
<protein>
    <submittedName>
        <fullName evidence="15">Uncharacterized protein</fullName>
    </submittedName>
</protein>
<evidence type="ECO:0000256" key="3">
    <source>
        <dbReference type="ARBA" id="ARBA00022448"/>
    </source>
</evidence>
<evidence type="ECO:0000256" key="11">
    <source>
        <dbReference type="SAM" id="Phobius"/>
    </source>
</evidence>
<evidence type="ECO:0000259" key="13">
    <source>
        <dbReference type="PROSITE" id="PS50929"/>
    </source>
</evidence>
<dbReference type="GO" id="GO:0140359">
    <property type="term" value="F:ABC-type transporter activity"/>
    <property type="evidence" value="ECO:0007669"/>
    <property type="project" value="InterPro"/>
</dbReference>
<comment type="similarity">
    <text evidence="2">Belongs to the ABC transporter superfamily. ABCC family. Conjugate transporter (TC 3.A.1.208) subfamily.</text>
</comment>
<feature type="domain" description="ABC transmembrane type-1" evidence="13">
    <location>
        <begin position="818"/>
        <end position="1048"/>
    </location>
</feature>
<feature type="transmembrane region" description="Helical" evidence="11">
    <location>
        <begin position="989"/>
        <end position="1011"/>
    </location>
</feature>
<dbReference type="PROSITE" id="PS50929">
    <property type="entry name" value="ABC_TM1F"/>
    <property type="match status" value="2"/>
</dbReference>
<dbReference type="PROSITE" id="PS50893">
    <property type="entry name" value="ABC_TRANSPORTER_2"/>
    <property type="match status" value="2"/>
</dbReference>
<keyword evidence="8 11" id="KW-1133">Transmembrane helix</keyword>
<keyword evidence="4 11" id="KW-0812">Transmembrane</keyword>
<evidence type="ECO:0000259" key="12">
    <source>
        <dbReference type="PROSITE" id="PS50893"/>
    </source>
</evidence>
<keyword evidence="7" id="KW-0067">ATP-binding</keyword>
<reference evidence="15" key="1">
    <citation type="submission" date="2022-11" db="UniProtKB">
        <authorList>
            <consortium name="WormBaseParasite"/>
        </authorList>
    </citation>
    <scope>IDENTIFICATION</scope>
</reference>
<dbReference type="PROSITE" id="PS00211">
    <property type="entry name" value="ABC_TRANSPORTER_1"/>
    <property type="match status" value="2"/>
</dbReference>
<evidence type="ECO:0000256" key="5">
    <source>
        <dbReference type="ARBA" id="ARBA00022737"/>
    </source>
</evidence>
<keyword evidence="5" id="KW-0677">Repeat</keyword>
<accession>A0A915LFL2</accession>
<dbReference type="Pfam" id="PF00664">
    <property type="entry name" value="ABC_membrane"/>
    <property type="match status" value="1"/>
</dbReference>
<evidence type="ECO:0000256" key="6">
    <source>
        <dbReference type="ARBA" id="ARBA00022741"/>
    </source>
</evidence>
<dbReference type="SUPFAM" id="SSF52540">
    <property type="entry name" value="P-loop containing nucleoside triphosphate hydrolases"/>
    <property type="match status" value="2"/>
</dbReference>
<evidence type="ECO:0000256" key="10">
    <source>
        <dbReference type="SAM" id="MobiDB-lite"/>
    </source>
</evidence>
<dbReference type="InterPro" id="IPR011527">
    <property type="entry name" value="ABC1_TM_dom"/>
</dbReference>
<dbReference type="SMART" id="SM00382">
    <property type="entry name" value="AAA"/>
    <property type="match status" value="2"/>
</dbReference>
<keyword evidence="14" id="KW-1185">Reference proteome</keyword>
<evidence type="ECO:0000256" key="8">
    <source>
        <dbReference type="ARBA" id="ARBA00022989"/>
    </source>
</evidence>
<feature type="domain" description="ABC transmembrane type-1" evidence="13">
    <location>
        <begin position="182"/>
        <end position="423"/>
    </location>
</feature>
<dbReference type="GO" id="GO:0012505">
    <property type="term" value="C:endomembrane system"/>
    <property type="evidence" value="ECO:0007669"/>
    <property type="project" value="UniProtKB-SubCell"/>
</dbReference>
<dbReference type="GO" id="GO:0016020">
    <property type="term" value="C:membrane"/>
    <property type="evidence" value="ECO:0007669"/>
    <property type="project" value="InterPro"/>
</dbReference>
<name>A0A915LFL2_MELJA</name>
<feature type="region of interest" description="Disordered" evidence="10">
    <location>
        <begin position="689"/>
        <end position="718"/>
    </location>
</feature>
<dbReference type="PANTHER" id="PTHR24223">
    <property type="entry name" value="ATP-BINDING CASSETTE SUB-FAMILY C"/>
    <property type="match status" value="1"/>
</dbReference>
<feature type="transmembrane region" description="Helical" evidence="11">
    <location>
        <begin position="290"/>
        <end position="316"/>
    </location>
</feature>
<dbReference type="CDD" id="cd03244">
    <property type="entry name" value="ABCC_MRP_domain2"/>
    <property type="match status" value="1"/>
</dbReference>
<evidence type="ECO:0000313" key="14">
    <source>
        <dbReference type="Proteomes" id="UP000887561"/>
    </source>
</evidence>
<dbReference type="GO" id="GO:0016887">
    <property type="term" value="F:ATP hydrolysis activity"/>
    <property type="evidence" value="ECO:0007669"/>
    <property type="project" value="InterPro"/>
</dbReference>
<dbReference type="InterPro" id="IPR003593">
    <property type="entry name" value="AAA+_ATPase"/>
</dbReference>
<feature type="transmembrane region" description="Helical" evidence="11">
    <location>
        <begin position="795"/>
        <end position="815"/>
    </location>
</feature>
<dbReference type="CDD" id="cd18595">
    <property type="entry name" value="ABC_6TM_MRP1_2_3_6_D1_like"/>
    <property type="match status" value="1"/>
</dbReference>
<evidence type="ECO:0000256" key="1">
    <source>
        <dbReference type="ARBA" id="ARBA00004127"/>
    </source>
</evidence>
<evidence type="ECO:0000256" key="9">
    <source>
        <dbReference type="ARBA" id="ARBA00023136"/>
    </source>
</evidence>
<dbReference type="InterPro" id="IPR050173">
    <property type="entry name" value="ABC_transporter_C-like"/>
</dbReference>
<dbReference type="SUPFAM" id="SSF90123">
    <property type="entry name" value="ABC transporter transmembrane region"/>
    <property type="match status" value="2"/>
</dbReference>
<feature type="domain" description="ABC transporter" evidence="12">
    <location>
        <begin position="1086"/>
        <end position="1320"/>
    </location>
</feature>
<organism evidence="14 15">
    <name type="scientific">Meloidogyne javanica</name>
    <name type="common">Root-knot nematode worm</name>
    <dbReference type="NCBI Taxonomy" id="6303"/>
    <lineage>
        <taxon>Eukaryota</taxon>
        <taxon>Metazoa</taxon>
        <taxon>Ecdysozoa</taxon>
        <taxon>Nematoda</taxon>
        <taxon>Chromadorea</taxon>
        <taxon>Rhabditida</taxon>
        <taxon>Tylenchina</taxon>
        <taxon>Tylenchomorpha</taxon>
        <taxon>Tylenchoidea</taxon>
        <taxon>Meloidogynidae</taxon>
        <taxon>Meloidogyninae</taxon>
        <taxon>Meloidogyne</taxon>
        <taxon>Meloidogyne incognita group</taxon>
    </lineage>
</organism>
<keyword evidence="3" id="KW-0813">Transport</keyword>
<evidence type="ECO:0000313" key="15">
    <source>
        <dbReference type="WBParaSite" id="scaffold10319_cov190.g14699"/>
    </source>
</evidence>
<dbReference type="InterPro" id="IPR003439">
    <property type="entry name" value="ABC_transporter-like_ATP-bd"/>
</dbReference>